<evidence type="ECO:0000313" key="2">
    <source>
        <dbReference type="EMBL" id="UPZ17808.1"/>
    </source>
</evidence>
<dbReference type="Proteomes" id="UP000829998">
    <property type="component" value="Chromosome"/>
</dbReference>
<name>A0ABY4LZ37_9FLAO</name>
<dbReference type="RefSeq" id="WP_248729746.1">
    <property type="nucleotide sequence ID" value="NZ_CP096829.1"/>
</dbReference>
<protein>
    <recommendedName>
        <fullName evidence="4">HEAT repeat-containing protein</fullName>
    </recommendedName>
</protein>
<dbReference type="SUPFAM" id="SSF48371">
    <property type="entry name" value="ARM repeat"/>
    <property type="match status" value="1"/>
</dbReference>
<evidence type="ECO:0000313" key="3">
    <source>
        <dbReference type="Proteomes" id="UP000829998"/>
    </source>
</evidence>
<evidence type="ECO:0000256" key="1">
    <source>
        <dbReference type="SAM" id="Coils"/>
    </source>
</evidence>
<keyword evidence="3" id="KW-1185">Reference proteome</keyword>
<dbReference type="InterPro" id="IPR016024">
    <property type="entry name" value="ARM-type_fold"/>
</dbReference>
<dbReference type="Gene3D" id="1.25.10.10">
    <property type="entry name" value="Leucine-rich Repeat Variant"/>
    <property type="match status" value="1"/>
</dbReference>
<sequence length="891" mass="101970">MARDEMGKAMIDSTIELGMANKKTIPLVRNWCKHIKIIDKSAGMISEIYNLPTNQTICCPHTTNELTAANFKWIATDFIIDNCIDCTLHKEVSANNYGRGVIEEHKAKLAADKQKNEEEQQRKSKIKAEIETVLKAVPSVKKTTSLSILKLIQSLDDSQMIDLAPAKILEAAKLSPEFFSEAALDYLSIYFGQESGKILLEAADYITENGMQISKFTFENLMETLKNPLTLDRAAKILNQKLSDKELVEHDLIFEAILNNCDYDDSYGRRYLTEITYPNACALFSRLFHINIKTFNILLETKLKDNDKHSRINCCGFLRDLCAINPDMITPFTSLIIMSFEFFEDGYGSSADAAVREVLKSLYQHDAQIVIDHIDRSYEKISSPGKAEILKFYSRLLGTSLNFDISETDSSYIIQKLVTLLLIGISDEQLKEELLDTIKEISKKRPLEFLTHFDSLLGFLVTAHQDLAKLHWNINDLENTDKPALTFNPLIGKNFYEIDSLKMHAEKFINIAEDIIGNVIKGKPDDFYDKVLKIILNLDSKKEQILKTSLIGILRESLKDAVDISKLLPSIHSFLHDIDSESVRDAGMKYLVHVIDKHPQIVTQTFIDTVKIFLNDPVTIVRGRAIEAYGAIMRTLPENVAEKELDIIIDYTVDSYVFIHKEAAKLSYRLYPFLDESRLTKLIINLYNLQYYYFEEKKFDYCEDLTGYLLFITKKRPDDYAGVVNNVLVKNCNTKDFYCEQKAIRRLTSIAAESNKFESVWFPAAVNFLLHTFPDPYNQGMDERKTIFAMMYRIKPQVFEKNIKIFTSFLKDRINKSIFRDVKDGYSIMAFFCCYDNLKILTDHFSNAIPHNASVQYIHEFNDNVNVIADTELSAGSGKLEIEKLKNAKGI</sequence>
<reference evidence="2 3" key="1">
    <citation type="submission" date="2022-04" db="EMBL/GenBank/DDBJ databases">
        <authorList>
            <person name="Ra J.-S."/>
            <person name="Kim S.-B."/>
        </authorList>
    </citation>
    <scope>NUCLEOTIDE SEQUENCE [LARGE SCALE GENOMIC DNA]</scope>
    <source>
        <strain evidence="2 3">MMS21-Er5</strain>
    </source>
</reference>
<proteinExistence type="predicted"/>
<organism evidence="2 3">
    <name type="scientific">Flavobacterium humidisoli</name>
    <dbReference type="NCBI Taxonomy" id="2937442"/>
    <lineage>
        <taxon>Bacteria</taxon>
        <taxon>Pseudomonadati</taxon>
        <taxon>Bacteroidota</taxon>
        <taxon>Flavobacteriia</taxon>
        <taxon>Flavobacteriales</taxon>
        <taxon>Flavobacteriaceae</taxon>
        <taxon>Flavobacterium</taxon>
    </lineage>
</organism>
<dbReference type="InterPro" id="IPR011989">
    <property type="entry name" value="ARM-like"/>
</dbReference>
<dbReference type="EMBL" id="CP096829">
    <property type="protein sequence ID" value="UPZ17808.1"/>
    <property type="molecule type" value="Genomic_DNA"/>
</dbReference>
<keyword evidence="1" id="KW-0175">Coiled coil</keyword>
<evidence type="ECO:0008006" key="4">
    <source>
        <dbReference type="Google" id="ProtNLM"/>
    </source>
</evidence>
<accession>A0ABY4LZ37</accession>
<feature type="coiled-coil region" evidence="1">
    <location>
        <begin position="102"/>
        <end position="136"/>
    </location>
</feature>
<gene>
    <name evidence="2" type="ORF">M0M44_10760</name>
</gene>